<comment type="caution">
    <text evidence="4">The sequence shown here is derived from an EMBL/GenBank/DDBJ whole genome shotgun (WGS) entry which is preliminary data.</text>
</comment>
<gene>
    <name evidence="4" type="ORF">WJX84_009331</name>
</gene>
<feature type="region of interest" description="Disordered" evidence="2">
    <location>
        <begin position="1"/>
        <end position="42"/>
    </location>
</feature>
<evidence type="ECO:0000256" key="1">
    <source>
        <dbReference type="ARBA" id="ARBA00023239"/>
    </source>
</evidence>
<evidence type="ECO:0000259" key="3">
    <source>
        <dbReference type="Pfam" id="PF12697"/>
    </source>
</evidence>
<feature type="compositionally biased region" description="Pro residues" evidence="2">
    <location>
        <begin position="25"/>
        <end position="34"/>
    </location>
</feature>
<name>A0AAW1SK21_9CHLO</name>
<sequence>MEADSQVRQQDLILAPSGHPSRAASPPPKIPPSSPSTVGSMEDQQALSLRYRCLAVDLPGHGRTLVTSSSHTSNVEQLLEGCCVVGYSLGARLALLLAHRHPLLFSGAVIISGSPGVRDDPAIAPKVQRAEAGARQGTLVSRPACTGSERHVLWAPATAVG</sequence>
<feature type="domain" description="AB hydrolase-1" evidence="3">
    <location>
        <begin position="45"/>
        <end position="134"/>
    </location>
</feature>
<dbReference type="Pfam" id="PF12697">
    <property type="entry name" value="Abhydrolase_6"/>
    <property type="match status" value="1"/>
</dbReference>
<organism evidence="4 5">
    <name type="scientific">Apatococcus fuscideae</name>
    <dbReference type="NCBI Taxonomy" id="2026836"/>
    <lineage>
        <taxon>Eukaryota</taxon>
        <taxon>Viridiplantae</taxon>
        <taxon>Chlorophyta</taxon>
        <taxon>core chlorophytes</taxon>
        <taxon>Trebouxiophyceae</taxon>
        <taxon>Chlorellales</taxon>
        <taxon>Chlorellaceae</taxon>
        <taxon>Apatococcus</taxon>
    </lineage>
</organism>
<dbReference type="PANTHER" id="PTHR42916:SF1">
    <property type="entry name" value="PROTEIN PHYLLO, CHLOROPLASTIC"/>
    <property type="match status" value="1"/>
</dbReference>
<dbReference type="EMBL" id="JALJOV010001511">
    <property type="protein sequence ID" value="KAK9846919.1"/>
    <property type="molecule type" value="Genomic_DNA"/>
</dbReference>
<dbReference type="Gene3D" id="3.40.50.1820">
    <property type="entry name" value="alpha/beta hydrolase"/>
    <property type="match status" value="1"/>
</dbReference>
<dbReference type="InterPro" id="IPR000073">
    <property type="entry name" value="AB_hydrolase_1"/>
</dbReference>
<dbReference type="PANTHER" id="PTHR42916">
    <property type="entry name" value="2-SUCCINYL-5-ENOLPYRUVYL-6-HYDROXY-3-CYCLOHEXENE-1-CARBOXYLATE SYNTHASE"/>
    <property type="match status" value="1"/>
</dbReference>
<accession>A0AAW1SK21</accession>
<keyword evidence="1" id="KW-0456">Lyase</keyword>
<dbReference type="AlphaFoldDB" id="A0AAW1SK21"/>
<dbReference type="Proteomes" id="UP001485043">
    <property type="component" value="Unassembled WGS sequence"/>
</dbReference>
<dbReference type="GO" id="GO:0016829">
    <property type="term" value="F:lyase activity"/>
    <property type="evidence" value="ECO:0007669"/>
    <property type="project" value="UniProtKB-KW"/>
</dbReference>
<reference evidence="4 5" key="1">
    <citation type="journal article" date="2024" name="Nat. Commun.">
        <title>Phylogenomics reveals the evolutionary origins of lichenization in chlorophyte algae.</title>
        <authorList>
            <person name="Puginier C."/>
            <person name="Libourel C."/>
            <person name="Otte J."/>
            <person name="Skaloud P."/>
            <person name="Haon M."/>
            <person name="Grisel S."/>
            <person name="Petersen M."/>
            <person name="Berrin J.G."/>
            <person name="Delaux P.M."/>
            <person name="Dal Grande F."/>
            <person name="Keller J."/>
        </authorList>
    </citation>
    <scope>NUCLEOTIDE SEQUENCE [LARGE SCALE GENOMIC DNA]</scope>
    <source>
        <strain evidence="4 5">SAG 2523</strain>
    </source>
</reference>
<evidence type="ECO:0000256" key="2">
    <source>
        <dbReference type="SAM" id="MobiDB-lite"/>
    </source>
</evidence>
<dbReference type="SUPFAM" id="SSF53474">
    <property type="entry name" value="alpha/beta-Hydrolases"/>
    <property type="match status" value="1"/>
</dbReference>
<protein>
    <recommendedName>
        <fullName evidence="3">AB hydrolase-1 domain-containing protein</fullName>
    </recommendedName>
</protein>
<evidence type="ECO:0000313" key="5">
    <source>
        <dbReference type="Proteomes" id="UP001485043"/>
    </source>
</evidence>
<dbReference type="InterPro" id="IPR029058">
    <property type="entry name" value="AB_hydrolase_fold"/>
</dbReference>
<proteinExistence type="predicted"/>
<keyword evidence="5" id="KW-1185">Reference proteome</keyword>
<evidence type="ECO:0000313" key="4">
    <source>
        <dbReference type="EMBL" id="KAK9846919.1"/>
    </source>
</evidence>